<feature type="repeat" description="WD" evidence="3">
    <location>
        <begin position="1257"/>
        <end position="1282"/>
    </location>
</feature>
<dbReference type="InterPro" id="IPR019775">
    <property type="entry name" value="WD40_repeat_CS"/>
</dbReference>
<dbReference type="PROSITE" id="PS50082">
    <property type="entry name" value="WD_REPEATS_2"/>
    <property type="match status" value="14"/>
</dbReference>
<feature type="repeat" description="WD" evidence="3">
    <location>
        <begin position="863"/>
        <end position="894"/>
    </location>
</feature>
<name>A0A947DBF9_9CYAN</name>
<gene>
    <name evidence="7" type="ORF">IXB50_01470</name>
</gene>
<feature type="domain" description="TIR" evidence="6">
    <location>
        <begin position="234"/>
        <end position="364"/>
    </location>
</feature>
<feature type="transmembrane region" description="Helical" evidence="5">
    <location>
        <begin position="675"/>
        <end position="699"/>
    </location>
</feature>
<evidence type="ECO:0000259" key="6">
    <source>
        <dbReference type="PROSITE" id="PS50104"/>
    </source>
</evidence>
<sequence length="1398" mass="158012">MPHYQDAFISYGRADSKAFVEKLRDQLVAQGLKVWFDFEDIPLGVDYQKQIDTGIDQADNFLFIISPHAVNSPHCRLEIERALLRHKRIIPLMHVEEISRATWQQRNPQGTDQEWDAYTTAGKQSSFANMHPAIAKINWIYCREGNDDQAQALQGLLTIFQSQQPYVHRHTALLNQALRWQQHQKQSRYLLIGADRQAAEAWLTTQFKDEQPPCIPTDLHCEFITESTKNANNLMTQVFLAHAEEDKHFREQLRQRLMRENITVWTNKTDILTGTDFKRALKTGIEETDNVIYLLSPAALTSTYCQREIKYAQLLNKRIIPLLIKPVDLQQLPPRQRTLQFINFSDNITPEQDKSDVAKLLRILHHRADYHNEHKQLLTKALKWKRQHRNPSILLRGYNLRHAEAWLKVAQGHQQQGPTNLQTTFITESLRQPPASSLDVFISYSRSDSEFARQLNDTLQIQGKTTWFDQESISSGADFQQEIYRGIASADNFLFVLSPRAVNSPYCADEVAYAASLNKRFIPLLYQSVNPQQLPPDLAKVQWIDFSPQNHDFLTSFSQLVRTLDTDRNHVQSHTKWSQRAIEWDHKKRSADLLLRGSELVIAETWLQEATTGQKQPPATALQQSFIGASHTAQAEAAAAEQQRQDHLLQLQQERAQEAETRLAEQKKYAKHQRWFVGLLSGLLMMATGLAVVAFMLYGSAQVSKRRARNSEQQAKANEVEAISRTAEAQFISHHELDALREAIRAGKNLETITNPNEQQTIPVIRALGSVLYGIREANRFSGHTNLVSAISVSPDGQTLASASWDHTLRLWQQDGKLLHILRGHQQAVYGVVFSPDGKTIASASEDKTIKLWNTEGTLLKTLTGHQKTVRAVVFSPDGKRLVSAGDDGEIRIWHRDGTLSKTLSGHDGQPILALNFSPDGQTLASGGRDGTLRLWFPDQPDKPPKTLTGHSQGVYSVSFSPDGATLASGSSDRTIRLWNIDGTLRQTLQGHAAWVDSVAFSHNGERLASASRDRTIKIWRLDGRLLTTLKGHENEVQAVAFSSNHQLFSAGADNTIRVWKIQEELFQVLDEHKDAMRDVSFSPDGGLMAVAEGSRVIKLWNTTTDDHSLLQILQGHEKLIYSVNFSPNGKTLVSTSDDQTIKVWQVGNDQPVRTLTGHQGRVYASSFSPDGKLLATSSSDRTIKLWDLDTGNLLQTLFGHTDRVYDVNFSPDGQWLASTGRDTTVHLWQRQSQDKFAEQPKRSFVLDDGDRAWNRAVEFSPDGQTLAVAGYDKAIRLWSLEGKLLKTLKGHGAWVYGVSFHPDGQLLASASGDKTIKLWQLDGSLLLTLVGHNDWVFNVAFQPNNRKIVSASADGKIIRWTLQLELEKLMNHGCDWARFYLHNNIEVDESDRKLCRK</sequence>
<feature type="coiled-coil region" evidence="4">
    <location>
        <begin position="637"/>
        <end position="669"/>
    </location>
</feature>
<evidence type="ECO:0000256" key="4">
    <source>
        <dbReference type="SAM" id="Coils"/>
    </source>
</evidence>
<evidence type="ECO:0000256" key="3">
    <source>
        <dbReference type="PROSITE-ProRule" id="PRU00221"/>
    </source>
</evidence>
<feature type="repeat" description="WD" evidence="3">
    <location>
        <begin position="1114"/>
        <end position="1155"/>
    </location>
</feature>
<evidence type="ECO:0000256" key="1">
    <source>
        <dbReference type="ARBA" id="ARBA00022574"/>
    </source>
</evidence>
<keyword evidence="2" id="KW-0677">Repeat</keyword>
<dbReference type="InterPro" id="IPR036322">
    <property type="entry name" value="WD40_repeat_dom_sf"/>
</dbReference>
<dbReference type="PROSITE" id="PS50104">
    <property type="entry name" value="TIR"/>
    <property type="match status" value="3"/>
</dbReference>
<evidence type="ECO:0000256" key="2">
    <source>
        <dbReference type="ARBA" id="ARBA00022737"/>
    </source>
</evidence>
<evidence type="ECO:0000313" key="8">
    <source>
        <dbReference type="Proteomes" id="UP000717364"/>
    </source>
</evidence>
<dbReference type="InterPro" id="IPR015943">
    <property type="entry name" value="WD40/YVTN_repeat-like_dom_sf"/>
</dbReference>
<organism evidence="7 8">
    <name type="scientific">Leptothoe spongobia TAU-MAC 1115</name>
    <dbReference type="NCBI Taxonomy" id="1967444"/>
    <lineage>
        <taxon>Bacteria</taxon>
        <taxon>Bacillati</taxon>
        <taxon>Cyanobacteriota</taxon>
        <taxon>Cyanophyceae</taxon>
        <taxon>Nodosilineales</taxon>
        <taxon>Cymatolegaceae</taxon>
        <taxon>Leptothoe</taxon>
        <taxon>Leptothoe spongobia</taxon>
    </lineage>
</organism>
<feature type="repeat" description="WD" evidence="3">
    <location>
        <begin position="781"/>
        <end position="813"/>
    </location>
</feature>
<comment type="caution">
    <text evidence="7">The sequence shown here is derived from an EMBL/GenBank/DDBJ whole genome shotgun (WGS) entry which is preliminary data.</text>
</comment>
<dbReference type="PROSITE" id="PS50294">
    <property type="entry name" value="WD_REPEATS_REGION"/>
    <property type="match status" value="14"/>
</dbReference>
<protein>
    <submittedName>
        <fullName evidence="7">TIR domain-containing protein</fullName>
    </submittedName>
</protein>
<dbReference type="SMART" id="SM00320">
    <property type="entry name" value="WD40"/>
    <property type="match status" value="14"/>
</dbReference>
<reference evidence="7" key="1">
    <citation type="submission" date="2020-11" db="EMBL/GenBank/DDBJ databases">
        <authorList>
            <person name="Konstantinou D."/>
            <person name="Gkelis S."/>
            <person name="Popin R."/>
            <person name="Fewer D."/>
            <person name="Sivonen K."/>
        </authorList>
    </citation>
    <scope>NUCLEOTIDE SEQUENCE</scope>
    <source>
        <strain evidence="7">TAU-MAC 1115</strain>
    </source>
</reference>
<dbReference type="EMBL" id="JADOES010000002">
    <property type="protein sequence ID" value="MBT9314093.1"/>
    <property type="molecule type" value="Genomic_DNA"/>
</dbReference>
<dbReference type="InterPro" id="IPR001680">
    <property type="entry name" value="WD40_rpt"/>
</dbReference>
<dbReference type="InterPro" id="IPR000157">
    <property type="entry name" value="TIR_dom"/>
</dbReference>
<keyword evidence="5" id="KW-0472">Membrane</keyword>
<feature type="repeat" description="WD" evidence="3">
    <location>
        <begin position="1070"/>
        <end position="1111"/>
    </location>
</feature>
<accession>A0A947DBF9</accession>
<keyword evidence="8" id="KW-1185">Reference proteome</keyword>
<dbReference type="SUPFAM" id="SSF75011">
    <property type="entry name" value="3-carboxy-cis,cis-mucoante lactonizing enzyme"/>
    <property type="match status" value="1"/>
</dbReference>
<feature type="domain" description="TIR" evidence="6">
    <location>
        <begin position="3"/>
        <end position="157"/>
    </location>
</feature>
<dbReference type="Gene3D" id="3.40.50.10140">
    <property type="entry name" value="Toll/interleukin-1 receptor homology (TIR) domain"/>
    <property type="match status" value="3"/>
</dbReference>
<feature type="repeat" description="WD" evidence="3">
    <location>
        <begin position="822"/>
        <end position="856"/>
    </location>
</feature>
<feature type="repeat" description="WD" evidence="3">
    <location>
        <begin position="1156"/>
        <end position="1197"/>
    </location>
</feature>
<dbReference type="PRINTS" id="PR00320">
    <property type="entry name" value="GPROTEINBRPT"/>
</dbReference>
<keyword evidence="1 3" id="KW-0853">WD repeat</keyword>
<dbReference type="SMART" id="SM00255">
    <property type="entry name" value="TIR"/>
    <property type="match status" value="2"/>
</dbReference>
<feature type="repeat" description="WD" evidence="3">
    <location>
        <begin position="989"/>
        <end position="1023"/>
    </location>
</feature>
<dbReference type="SUPFAM" id="SSF50978">
    <property type="entry name" value="WD40 repeat-like"/>
    <property type="match status" value="2"/>
</dbReference>
<dbReference type="InterPro" id="IPR020472">
    <property type="entry name" value="WD40_PAC1"/>
</dbReference>
<feature type="repeat" description="WD" evidence="3">
    <location>
        <begin position="948"/>
        <end position="982"/>
    </location>
</feature>
<keyword evidence="5" id="KW-0812">Transmembrane</keyword>
<dbReference type="Proteomes" id="UP000717364">
    <property type="component" value="Unassembled WGS sequence"/>
</dbReference>
<dbReference type="GO" id="GO:0007165">
    <property type="term" value="P:signal transduction"/>
    <property type="evidence" value="ECO:0007669"/>
    <property type="project" value="InterPro"/>
</dbReference>
<dbReference type="CDD" id="cd00200">
    <property type="entry name" value="WD40"/>
    <property type="match status" value="2"/>
</dbReference>
<dbReference type="InterPro" id="IPR035897">
    <property type="entry name" value="Toll_tir_struct_dom_sf"/>
</dbReference>
<dbReference type="SUPFAM" id="SSF52200">
    <property type="entry name" value="Toll/Interleukin receptor TIR domain"/>
    <property type="match status" value="3"/>
</dbReference>
<reference evidence="7" key="2">
    <citation type="journal article" date="2021" name="Mar. Drugs">
        <title>Genome Reduction and Secondary Metabolism of the Marine Sponge-Associated Cyanobacterium Leptothoe.</title>
        <authorList>
            <person name="Konstantinou D."/>
            <person name="Popin R.V."/>
            <person name="Fewer D.P."/>
            <person name="Sivonen K."/>
            <person name="Gkelis S."/>
        </authorList>
    </citation>
    <scope>NUCLEOTIDE SEQUENCE</scope>
    <source>
        <strain evidence="7">TAU-MAC 1115</strain>
    </source>
</reference>
<feature type="repeat" description="WD" evidence="3">
    <location>
        <begin position="1289"/>
        <end position="1323"/>
    </location>
</feature>
<dbReference type="RefSeq" id="WP_215607163.1">
    <property type="nucleotide sequence ID" value="NZ_JADOES010000002.1"/>
</dbReference>
<feature type="repeat" description="WD" evidence="3">
    <location>
        <begin position="1030"/>
        <end position="1063"/>
    </location>
</feature>
<dbReference type="Gene3D" id="2.130.10.10">
    <property type="entry name" value="YVTN repeat-like/Quinoprotein amine dehydrogenase"/>
    <property type="match status" value="3"/>
</dbReference>
<dbReference type="PROSITE" id="PS00678">
    <property type="entry name" value="WD_REPEATS_1"/>
    <property type="match status" value="3"/>
</dbReference>
<feature type="repeat" description="WD" evidence="3">
    <location>
        <begin position="1330"/>
        <end position="1364"/>
    </location>
</feature>
<feature type="repeat" description="WD" evidence="3">
    <location>
        <begin position="912"/>
        <end position="936"/>
    </location>
</feature>
<dbReference type="InterPro" id="IPR050349">
    <property type="entry name" value="WD_LIS1/nudF_dynein_reg"/>
</dbReference>
<dbReference type="Pfam" id="PF13676">
    <property type="entry name" value="TIR_2"/>
    <property type="match status" value="3"/>
</dbReference>
<keyword evidence="4" id="KW-0175">Coiled coil</keyword>
<evidence type="ECO:0000256" key="5">
    <source>
        <dbReference type="SAM" id="Phobius"/>
    </source>
</evidence>
<feature type="domain" description="TIR" evidence="6">
    <location>
        <begin position="436"/>
        <end position="593"/>
    </location>
</feature>
<dbReference type="PANTHER" id="PTHR44129">
    <property type="entry name" value="WD REPEAT-CONTAINING PROTEIN POP1"/>
    <property type="match status" value="1"/>
</dbReference>
<feature type="repeat" description="WD" evidence="3">
    <location>
        <begin position="1198"/>
        <end position="1239"/>
    </location>
</feature>
<proteinExistence type="predicted"/>
<evidence type="ECO:0000313" key="7">
    <source>
        <dbReference type="EMBL" id="MBT9314093.1"/>
    </source>
</evidence>
<dbReference type="Pfam" id="PF00400">
    <property type="entry name" value="WD40"/>
    <property type="match status" value="14"/>
</dbReference>
<keyword evidence="5" id="KW-1133">Transmembrane helix</keyword>